<dbReference type="Proteomes" id="UP000257109">
    <property type="component" value="Unassembled WGS sequence"/>
</dbReference>
<dbReference type="EMBL" id="QJKJ01006621">
    <property type="protein sequence ID" value="RDX86069.1"/>
    <property type="molecule type" value="Genomic_DNA"/>
</dbReference>
<dbReference type="GO" id="GO:0004519">
    <property type="term" value="F:endonuclease activity"/>
    <property type="evidence" value="ECO:0007669"/>
    <property type="project" value="UniProtKB-KW"/>
</dbReference>
<evidence type="ECO:0000256" key="3">
    <source>
        <dbReference type="ARBA" id="ARBA00022722"/>
    </source>
</evidence>
<keyword evidence="3" id="KW-0540">Nuclease</keyword>
<sequence length="159" mass="17925">MCDASNSALGAVLGQRAREPESTSKCIIMDPTQLNYTTTEKELLAIAPKLSSSLTMLHLILLEEAGCKAKIDLLNKITPWFGNICNFIIASQFPPEASRLYKEKLKSDAKYYIWDDPYLWRLYNNQVIRRCISDSEIKLVLQFCHAPFGGSLYGSTRIA</sequence>
<dbReference type="GO" id="GO:0003964">
    <property type="term" value="F:RNA-directed DNA polymerase activity"/>
    <property type="evidence" value="ECO:0007669"/>
    <property type="project" value="UniProtKB-KW"/>
</dbReference>
<evidence type="ECO:0000313" key="9">
    <source>
        <dbReference type="Proteomes" id="UP000257109"/>
    </source>
</evidence>
<comment type="caution">
    <text evidence="8">The sequence shown here is derived from an EMBL/GenBank/DDBJ whole genome shotgun (WGS) entry which is preliminary data.</text>
</comment>
<evidence type="ECO:0000256" key="4">
    <source>
        <dbReference type="ARBA" id="ARBA00022759"/>
    </source>
</evidence>
<dbReference type="Pfam" id="PF17917">
    <property type="entry name" value="RT_RNaseH"/>
    <property type="match status" value="1"/>
</dbReference>
<keyword evidence="2" id="KW-0548">Nucleotidyltransferase</keyword>
<gene>
    <name evidence="8" type="ORF">CR513_32646</name>
</gene>
<feature type="domain" description="Reverse transcriptase RNase H-like" evidence="7">
    <location>
        <begin position="2"/>
        <end position="48"/>
    </location>
</feature>
<dbReference type="AlphaFoldDB" id="A0A371G676"/>
<dbReference type="InterPro" id="IPR041373">
    <property type="entry name" value="RT_RNaseH"/>
</dbReference>
<feature type="non-terminal residue" evidence="8">
    <location>
        <position position="1"/>
    </location>
</feature>
<organism evidence="8 9">
    <name type="scientific">Mucuna pruriens</name>
    <name type="common">Velvet bean</name>
    <name type="synonym">Dolichos pruriens</name>
    <dbReference type="NCBI Taxonomy" id="157652"/>
    <lineage>
        <taxon>Eukaryota</taxon>
        <taxon>Viridiplantae</taxon>
        <taxon>Streptophyta</taxon>
        <taxon>Embryophyta</taxon>
        <taxon>Tracheophyta</taxon>
        <taxon>Spermatophyta</taxon>
        <taxon>Magnoliopsida</taxon>
        <taxon>eudicotyledons</taxon>
        <taxon>Gunneridae</taxon>
        <taxon>Pentapetalae</taxon>
        <taxon>rosids</taxon>
        <taxon>fabids</taxon>
        <taxon>Fabales</taxon>
        <taxon>Fabaceae</taxon>
        <taxon>Papilionoideae</taxon>
        <taxon>50 kb inversion clade</taxon>
        <taxon>NPAAA clade</taxon>
        <taxon>indigoferoid/millettioid clade</taxon>
        <taxon>Phaseoleae</taxon>
        <taxon>Mucuna</taxon>
    </lineage>
</organism>
<evidence type="ECO:0000256" key="1">
    <source>
        <dbReference type="ARBA" id="ARBA00022679"/>
    </source>
</evidence>
<keyword evidence="1" id="KW-0808">Transferase</keyword>
<accession>A0A371G676</accession>
<evidence type="ECO:0000256" key="5">
    <source>
        <dbReference type="ARBA" id="ARBA00022801"/>
    </source>
</evidence>
<keyword evidence="6" id="KW-0695">RNA-directed DNA polymerase</keyword>
<keyword evidence="4" id="KW-0255">Endonuclease</keyword>
<evidence type="ECO:0000259" key="7">
    <source>
        <dbReference type="Pfam" id="PF17917"/>
    </source>
</evidence>
<evidence type="ECO:0000313" key="8">
    <source>
        <dbReference type="EMBL" id="RDX86069.1"/>
    </source>
</evidence>
<evidence type="ECO:0000256" key="2">
    <source>
        <dbReference type="ARBA" id="ARBA00022695"/>
    </source>
</evidence>
<protein>
    <recommendedName>
        <fullName evidence="7">Reverse transcriptase RNase H-like domain-containing protein</fullName>
    </recommendedName>
</protein>
<proteinExistence type="predicted"/>
<keyword evidence="9" id="KW-1185">Reference proteome</keyword>
<dbReference type="GO" id="GO:0016787">
    <property type="term" value="F:hydrolase activity"/>
    <property type="evidence" value="ECO:0007669"/>
    <property type="project" value="UniProtKB-KW"/>
</dbReference>
<reference evidence="8" key="1">
    <citation type="submission" date="2018-05" db="EMBL/GenBank/DDBJ databases">
        <title>Draft genome of Mucuna pruriens seed.</title>
        <authorList>
            <person name="Nnadi N.E."/>
            <person name="Vos R."/>
            <person name="Hasami M.H."/>
            <person name="Devisetty U.K."/>
            <person name="Aguiy J.C."/>
        </authorList>
    </citation>
    <scope>NUCLEOTIDE SEQUENCE [LARGE SCALE GENOMIC DNA]</scope>
    <source>
        <strain evidence="8">JCA_2017</strain>
    </source>
</reference>
<keyword evidence="5" id="KW-0378">Hydrolase</keyword>
<name>A0A371G676_MUCPR</name>
<evidence type="ECO:0000256" key="6">
    <source>
        <dbReference type="ARBA" id="ARBA00022918"/>
    </source>
</evidence>
<dbReference type="OrthoDB" id="1432876at2759"/>